<gene>
    <name evidence="7" type="ORF">AB2L27_12695</name>
</gene>
<name>A0ABV4H223_9ACTN</name>
<keyword evidence="8" id="KW-1185">Reference proteome</keyword>
<keyword evidence="4" id="KW-0175">Coiled coil</keyword>
<reference evidence="7 8" key="1">
    <citation type="submission" date="2024-07" db="EMBL/GenBank/DDBJ databases">
        <authorList>
            <person name="Thanompreechachai J."/>
            <person name="Duangmal K."/>
        </authorList>
    </citation>
    <scope>NUCLEOTIDE SEQUENCE [LARGE SCALE GENOMIC DNA]</scope>
    <source>
        <strain evidence="7 8">LSe6-4</strain>
    </source>
</reference>
<keyword evidence="3" id="KW-0472">Membrane</keyword>
<evidence type="ECO:0000313" key="8">
    <source>
        <dbReference type="Proteomes" id="UP001565927"/>
    </source>
</evidence>
<feature type="domain" description="Band 7" evidence="6">
    <location>
        <begin position="24"/>
        <end position="212"/>
    </location>
</feature>
<evidence type="ECO:0000256" key="1">
    <source>
        <dbReference type="ARBA" id="ARBA00004370"/>
    </source>
</evidence>
<evidence type="ECO:0000256" key="2">
    <source>
        <dbReference type="ARBA" id="ARBA00007161"/>
    </source>
</evidence>
<evidence type="ECO:0000259" key="6">
    <source>
        <dbReference type="SMART" id="SM00244"/>
    </source>
</evidence>
<dbReference type="SUPFAM" id="SSF117892">
    <property type="entry name" value="Band 7/SPFH domain"/>
    <property type="match status" value="1"/>
</dbReference>
<dbReference type="InterPro" id="IPR036013">
    <property type="entry name" value="Band_7/SPFH_dom_sf"/>
</dbReference>
<evidence type="ECO:0000313" key="7">
    <source>
        <dbReference type="EMBL" id="MEZ0165613.1"/>
    </source>
</evidence>
<dbReference type="Gene3D" id="3.30.479.30">
    <property type="entry name" value="Band 7 domain"/>
    <property type="match status" value="1"/>
</dbReference>
<dbReference type="Pfam" id="PF15975">
    <property type="entry name" value="Flot"/>
    <property type="match status" value="1"/>
</dbReference>
<accession>A0ABV4H223</accession>
<feature type="compositionally biased region" description="Low complexity" evidence="5">
    <location>
        <begin position="491"/>
        <end position="502"/>
    </location>
</feature>
<dbReference type="CDD" id="cd03399">
    <property type="entry name" value="SPFH_flotillin"/>
    <property type="match status" value="1"/>
</dbReference>
<evidence type="ECO:0000256" key="3">
    <source>
        <dbReference type="ARBA" id="ARBA00023136"/>
    </source>
</evidence>
<sequence>MTPAVILVAAAVVVVLLLAVAVVRRYRIAGPSEAFIITGKKGQPVTNPETGKVSTDLSGQKVVMGGGVFVLPFVQQAYTLSLASRRISVQIRGAVSAKGIRLNLDGVAIIKVGGTEDSVRAAAQRFLHQQDEIESFTQEVLAGSLRSIVGTLTVDEIIRDRAAFASRVAEEAETSLTNQGLVLDTFQIQDVTDDVNYLRDLGRPEAAIAAQNAAIAEANSQQESQQAEARAQEKISGATRDLHLRQAEFKAETDTAQARAAAAGVLAKAARDQEVLLEQERVAERQAALTERQLDTEVRKPADARRYDAEQQAQARRNSEIYEAEAKKASDIANAEADARRVELSATAEANRIKLASEADAQRVRVAGQAELDRRTALANATRLEGEAEGAAIRARGEAEAETMRLRAEAFEQYGEAAVAQMVVDALPRVAHELAAPMSAIADLTVISTDGASQLSRQVGSNLTETLEVVKRTTGVDVTELLRNLTGQPGRADQPRPATAQQPAPPATDPATEPGTVVTPDAG</sequence>
<protein>
    <submittedName>
        <fullName evidence="7">Flotillin family protein</fullName>
    </submittedName>
</protein>
<dbReference type="Proteomes" id="UP001565927">
    <property type="component" value="Unassembled WGS sequence"/>
</dbReference>
<dbReference type="InterPro" id="IPR031905">
    <property type="entry name" value="Flotillin_C"/>
</dbReference>
<organism evidence="7 8">
    <name type="scientific">Kineococcus halophytocola</name>
    <dbReference type="NCBI Taxonomy" id="3234027"/>
    <lineage>
        <taxon>Bacteria</taxon>
        <taxon>Bacillati</taxon>
        <taxon>Actinomycetota</taxon>
        <taxon>Actinomycetes</taxon>
        <taxon>Kineosporiales</taxon>
        <taxon>Kineosporiaceae</taxon>
        <taxon>Kineococcus</taxon>
    </lineage>
</organism>
<comment type="caution">
    <text evidence="7">The sequence shown here is derived from an EMBL/GenBank/DDBJ whole genome shotgun (WGS) entry which is preliminary data.</text>
</comment>
<dbReference type="PANTHER" id="PTHR13806">
    <property type="entry name" value="FLOTILLIN-RELATED"/>
    <property type="match status" value="1"/>
</dbReference>
<proteinExistence type="inferred from homology"/>
<evidence type="ECO:0000256" key="5">
    <source>
        <dbReference type="SAM" id="MobiDB-lite"/>
    </source>
</evidence>
<dbReference type="Pfam" id="PF01145">
    <property type="entry name" value="Band_7"/>
    <property type="match status" value="1"/>
</dbReference>
<dbReference type="InterPro" id="IPR027705">
    <property type="entry name" value="Flotillin_fam"/>
</dbReference>
<evidence type="ECO:0000256" key="4">
    <source>
        <dbReference type="SAM" id="Coils"/>
    </source>
</evidence>
<dbReference type="InterPro" id="IPR001107">
    <property type="entry name" value="Band_7"/>
</dbReference>
<dbReference type="EMBL" id="JBGFTU010000013">
    <property type="protein sequence ID" value="MEZ0165613.1"/>
    <property type="molecule type" value="Genomic_DNA"/>
</dbReference>
<dbReference type="SMART" id="SM00244">
    <property type="entry name" value="PHB"/>
    <property type="match status" value="1"/>
</dbReference>
<comment type="subcellular location">
    <subcellularLocation>
        <location evidence="1">Membrane</location>
    </subcellularLocation>
</comment>
<feature type="coiled-coil region" evidence="4">
    <location>
        <begin position="208"/>
        <end position="235"/>
    </location>
</feature>
<comment type="similarity">
    <text evidence="2">Belongs to the band 7/mec-2 family. Flotillin subfamily.</text>
</comment>
<feature type="region of interest" description="Disordered" evidence="5">
    <location>
        <begin position="485"/>
        <end position="523"/>
    </location>
</feature>
<dbReference type="PANTHER" id="PTHR13806:SF46">
    <property type="entry name" value="FLOTILLIN-1-RELATED"/>
    <property type="match status" value="1"/>
</dbReference>
<dbReference type="RefSeq" id="WP_370441877.1">
    <property type="nucleotide sequence ID" value="NZ_JBGFTU010000013.1"/>
</dbReference>